<evidence type="ECO:0000256" key="1">
    <source>
        <dbReference type="ARBA" id="ARBA00022801"/>
    </source>
</evidence>
<dbReference type="Gene3D" id="3.40.50.1820">
    <property type="entry name" value="alpha/beta hydrolase"/>
    <property type="match status" value="1"/>
</dbReference>
<dbReference type="RefSeq" id="WP_183603314.1">
    <property type="nucleotide sequence ID" value="NZ_JACHXK010000017.1"/>
</dbReference>
<keyword evidence="1" id="KW-0378">Hydrolase</keyword>
<proteinExistence type="predicted"/>
<name>A0A7W5FQN2_9BACL</name>
<reference evidence="3 4" key="1">
    <citation type="submission" date="2020-08" db="EMBL/GenBank/DDBJ databases">
        <title>Genomic Encyclopedia of Type Strains, Phase III (KMG-III): the genomes of soil and plant-associated and newly described type strains.</title>
        <authorList>
            <person name="Whitman W."/>
        </authorList>
    </citation>
    <scope>NUCLEOTIDE SEQUENCE [LARGE SCALE GENOMIC DNA]</scope>
    <source>
        <strain evidence="3 4">CECT 5862</strain>
    </source>
</reference>
<dbReference type="SUPFAM" id="SSF53474">
    <property type="entry name" value="alpha/beta-Hydrolases"/>
    <property type="match status" value="1"/>
</dbReference>
<dbReference type="GO" id="GO:0016787">
    <property type="term" value="F:hydrolase activity"/>
    <property type="evidence" value="ECO:0007669"/>
    <property type="project" value="UniProtKB-KW"/>
</dbReference>
<evidence type="ECO:0000313" key="3">
    <source>
        <dbReference type="EMBL" id="MBB3113219.1"/>
    </source>
</evidence>
<dbReference type="Proteomes" id="UP000570361">
    <property type="component" value="Unassembled WGS sequence"/>
</dbReference>
<dbReference type="PANTHER" id="PTHR43798:SF31">
    <property type="entry name" value="AB HYDROLASE SUPERFAMILY PROTEIN YCLE"/>
    <property type="match status" value="1"/>
</dbReference>
<dbReference type="InterPro" id="IPR029058">
    <property type="entry name" value="AB_hydrolase_fold"/>
</dbReference>
<organism evidence="3 4">
    <name type="scientific">Paenibacillus phyllosphaerae</name>
    <dbReference type="NCBI Taxonomy" id="274593"/>
    <lineage>
        <taxon>Bacteria</taxon>
        <taxon>Bacillati</taxon>
        <taxon>Bacillota</taxon>
        <taxon>Bacilli</taxon>
        <taxon>Bacillales</taxon>
        <taxon>Paenibacillaceae</taxon>
        <taxon>Paenibacillus</taxon>
    </lineage>
</organism>
<dbReference type="InterPro" id="IPR000073">
    <property type="entry name" value="AB_hydrolase_1"/>
</dbReference>
<dbReference type="EMBL" id="JACHXK010000017">
    <property type="protein sequence ID" value="MBB3113219.1"/>
    <property type="molecule type" value="Genomic_DNA"/>
</dbReference>
<protein>
    <submittedName>
        <fullName evidence="3">Pimeloyl-ACP methyl ester carboxylesterase</fullName>
    </submittedName>
</protein>
<accession>A0A7W5FQN2</accession>
<sequence length="256" mass="29031">MQITIDGLNINYQVAGEGQEVLLLHGWGAELNTFAAVHANLAQHFKVYSIDFPGFGKSQEPREVWGNTEYVEFLHKFIQAMGIKRPILLGHSFGGRISIEYASKYDVKKLVLTNTAGIKPKRKLQYYVKVYTYKAVKNILRIPGLHLFRDRVLNYWKARTGSTDYKNASGVLQQILVRVVNTDLKHVMPQIKAPVLLIFGETDTATPVEHGKTMEKLMPDAGLVVLKTGHFSYLERPQEFAIIVNKFLEKDKRGSL</sequence>
<dbReference type="AlphaFoldDB" id="A0A7W5FQN2"/>
<dbReference type="PANTHER" id="PTHR43798">
    <property type="entry name" value="MONOACYLGLYCEROL LIPASE"/>
    <property type="match status" value="1"/>
</dbReference>
<keyword evidence="4" id="KW-1185">Reference proteome</keyword>
<gene>
    <name evidence="3" type="ORF">FHS18_005322</name>
</gene>
<dbReference type="GO" id="GO:0016020">
    <property type="term" value="C:membrane"/>
    <property type="evidence" value="ECO:0007669"/>
    <property type="project" value="TreeGrafter"/>
</dbReference>
<dbReference type="InterPro" id="IPR050266">
    <property type="entry name" value="AB_hydrolase_sf"/>
</dbReference>
<evidence type="ECO:0000259" key="2">
    <source>
        <dbReference type="Pfam" id="PF00561"/>
    </source>
</evidence>
<evidence type="ECO:0000313" key="4">
    <source>
        <dbReference type="Proteomes" id="UP000570361"/>
    </source>
</evidence>
<dbReference type="PRINTS" id="PR00111">
    <property type="entry name" value="ABHYDROLASE"/>
</dbReference>
<feature type="domain" description="AB hydrolase-1" evidence="2">
    <location>
        <begin position="21"/>
        <end position="237"/>
    </location>
</feature>
<comment type="caution">
    <text evidence="3">The sequence shown here is derived from an EMBL/GenBank/DDBJ whole genome shotgun (WGS) entry which is preliminary data.</text>
</comment>
<dbReference type="Pfam" id="PF00561">
    <property type="entry name" value="Abhydrolase_1"/>
    <property type="match status" value="1"/>
</dbReference>